<proteinExistence type="inferred from homology"/>
<keyword evidence="2 3" id="KW-0378">Hydrolase</keyword>
<dbReference type="GO" id="GO:0019693">
    <property type="term" value="P:ribose phosphate metabolic process"/>
    <property type="evidence" value="ECO:0007669"/>
    <property type="project" value="TreeGrafter"/>
</dbReference>
<reference evidence="5 6" key="1">
    <citation type="submission" date="2019-10" db="EMBL/GenBank/DDBJ databases">
        <title>Gracilibacillus sp. nov. isolated from rice seeds.</title>
        <authorList>
            <person name="He S."/>
        </authorList>
    </citation>
    <scope>NUCLEOTIDE SEQUENCE [LARGE SCALE GENOMIC DNA]</scope>
    <source>
        <strain evidence="5 6">TD8</strain>
    </source>
</reference>
<dbReference type="InterPro" id="IPR015797">
    <property type="entry name" value="NUDIX_hydrolase-like_dom_sf"/>
</dbReference>
<dbReference type="GO" id="GO:0006753">
    <property type="term" value="P:nucleoside phosphate metabolic process"/>
    <property type="evidence" value="ECO:0007669"/>
    <property type="project" value="TreeGrafter"/>
</dbReference>
<accession>A0A7C8GUL9</accession>
<dbReference type="GO" id="GO:0016462">
    <property type="term" value="F:pyrophosphatase activity"/>
    <property type="evidence" value="ECO:0007669"/>
    <property type="project" value="UniProtKB-ARBA"/>
</dbReference>
<dbReference type="Gene3D" id="3.90.79.10">
    <property type="entry name" value="Nucleoside Triphosphate Pyrophosphohydrolase"/>
    <property type="match status" value="1"/>
</dbReference>
<dbReference type="FunFam" id="3.90.79.10:FF:000024">
    <property type="entry name" value="ADP-ribose pyrophosphatase"/>
    <property type="match status" value="1"/>
</dbReference>
<evidence type="ECO:0000256" key="3">
    <source>
        <dbReference type="RuleBase" id="RU003476"/>
    </source>
</evidence>
<name>A0A7C8GUL9_9BACI</name>
<comment type="similarity">
    <text evidence="3">Belongs to the Nudix hydrolase family.</text>
</comment>
<dbReference type="SUPFAM" id="SSF55811">
    <property type="entry name" value="Nudix"/>
    <property type="match status" value="1"/>
</dbReference>
<evidence type="ECO:0000259" key="4">
    <source>
        <dbReference type="PROSITE" id="PS51462"/>
    </source>
</evidence>
<dbReference type="Proteomes" id="UP000480246">
    <property type="component" value="Unassembled WGS sequence"/>
</dbReference>
<dbReference type="GO" id="GO:0005829">
    <property type="term" value="C:cytosol"/>
    <property type="evidence" value="ECO:0007669"/>
    <property type="project" value="TreeGrafter"/>
</dbReference>
<evidence type="ECO:0000313" key="6">
    <source>
        <dbReference type="Proteomes" id="UP000480246"/>
    </source>
</evidence>
<dbReference type="InterPro" id="IPR020476">
    <property type="entry name" value="Nudix_hydrolase"/>
</dbReference>
<dbReference type="PROSITE" id="PS51462">
    <property type="entry name" value="NUDIX"/>
    <property type="match status" value="1"/>
</dbReference>
<dbReference type="PROSITE" id="PS00893">
    <property type="entry name" value="NUDIX_BOX"/>
    <property type="match status" value="1"/>
</dbReference>
<comment type="cofactor">
    <cofactor evidence="1">
        <name>Mg(2+)</name>
        <dbReference type="ChEBI" id="CHEBI:18420"/>
    </cofactor>
</comment>
<evidence type="ECO:0000256" key="2">
    <source>
        <dbReference type="ARBA" id="ARBA00022801"/>
    </source>
</evidence>
<sequence>MNFEEKTNKSKNIFEGRIIKVQLDEVTLPNGKTSTREIVKHPGAVAIIAVTENNKIIFVKQYRKALEKTLVEIPAGKLEKGEEPEVTALRELEEETGYTTDELNYVTSFYTSPGFADEIIYLYETNKLKKLEEKKELDEDEFVELMELSISEAEQLIKNQEIHDVKTAFAVQFLKSKGMR</sequence>
<dbReference type="AlphaFoldDB" id="A0A7C8GUL9"/>
<feature type="domain" description="Nudix hydrolase" evidence="4">
    <location>
        <begin position="39"/>
        <end position="170"/>
    </location>
</feature>
<dbReference type="CDD" id="cd03424">
    <property type="entry name" value="NUDIX_ADPRase_Nudt5_UGPPase_Nudt14"/>
    <property type="match status" value="1"/>
</dbReference>
<organism evidence="5 6">
    <name type="scientific">Gracilibacillus oryzae</name>
    <dbReference type="NCBI Taxonomy" id="1672701"/>
    <lineage>
        <taxon>Bacteria</taxon>
        <taxon>Bacillati</taxon>
        <taxon>Bacillota</taxon>
        <taxon>Bacilli</taxon>
        <taxon>Bacillales</taxon>
        <taxon>Bacillaceae</taxon>
        <taxon>Gracilibacillus</taxon>
    </lineage>
</organism>
<gene>
    <name evidence="5" type="ORF">F9U64_05185</name>
</gene>
<keyword evidence="6" id="KW-1185">Reference proteome</keyword>
<dbReference type="InterPro" id="IPR020084">
    <property type="entry name" value="NUDIX_hydrolase_CS"/>
</dbReference>
<evidence type="ECO:0000256" key="1">
    <source>
        <dbReference type="ARBA" id="ARBA00001946"/>
    </source>
</evidence>
<comment type="caution">
    <text evidence="5">The sequence shown here is derived from an EMBL/GenBank/DDBJ whole genome shotgun (WGS) entry which is preliminary data.</text>
</comment>
<dbReference type="InterPro" id="IPR000086">
    <property type="entry name" value="NUDIX_hydrolase_dom"/>
</dbReference>
<dbReference type="EMBL" id="WEID01000018">
    <property type="protein sequence ID" value="KAB8138395.1"/>
    <property type="molecule type" value="Genomic_DNA"/>
</dbReference>
<dbReference type="OrthoDB" id="9806150at2"/>
<protein>
    <submittedName>
        <fullName evidence="5">NUDIX hydrolase</fullName>
    </submittedName>
</protein>
<evidence type="ECO:0000313" key="5">
    <source>
        <dbReference type="EMBL" id="KAB8138395.1"/>
    </source>
</evidence>
<dbReference type="PANTHER" id="PTHR11839:SF18">
    <property type="entry name" value="NUDIX HYDROLASE DOMAIN-CONTAINING PROTEIN"/>
    <property type="match status" value="1"/>
</dbReference>
<dbReference type="Pfam" id="PF00293">
    <property type="entry name" value="NUDIX"/>
    <property type="match status" value="1"/>
</dbReference>
<dbReference type="RefSeq" id="WP_153401929.1">
    <property type="nucleotide sequence ID" value="NZ_ML762425.1"/>
</dbReference>
<dbReference type="PANTHER" id="PTHR11839">
    <property type="entry name" value="UDP/ADP-SUGAR PYROPHOSPHATASE"/>
    <property type="match status" value="1"/>
</dbReference>
<dbReference type="PRINTS" id="PR00502">
    <property type="entry name" value="NUDIXFAMILY"/>
</dbReference>